<organism evidence="1 2">
    <name type="scientific">Tenacibaculum platacis</name>
    <dbReference type="NCBI Taxonomy" id="3137852"/>
    <lineage>
        <taxon>Bacteria</taxon>
        <taxon>Pseudomonadati</taxon>
        <taxon>Bacteroidota</taxon>
        <taxon>Flavobacteriia</taxon>
        <taxon>Flavobacteriales</taxon>
        <taxon>Flavobacteriaceae</taxon>
        <taxon>Tenacibaculum</taxon>
    </lineage>
</organism>
<reference evidence="1 2" key="1">
    <citation type="submission" date="2024-05" db="EMBL/GenBank/DDBJ databases">
        <authorList>
            <person name="Duchaud E."/>
        </authorList>
    </citation>
    <scope>NUCLEOTIDE SEQUENCE [LARGE SCALE GENOMIC DNA]</scope>
    <source>
        <strain evidence="1">Ena-SAMPLE-TAB-13-05-2024-13:56:06:370-140302</strain>
    </source>
</reference>
<dbReference type="Proteomes" id="UP001497416">
    <property type="component" value="Unassembled WGS sequence"/>
</dbReference>
<comment type="caution">
    <text evidence="1">The sequence shown here is derived from an EMBL/GenBank/DDBJ whole genome shotgun (WGS) entry which is preliminary data.</text>
</comment>
<dbReference type="RefSeq" id="WP_348712051.1">
    <property type="nucleotide sequence ID" value="NZ_CAXIXY010000004.1"/>
</dbReference>
<keyword evidence="2" id="KW-1185">Reference proteome</keyword>
<protein>
    <submittedName>
        <fullName evidence="1">Uncharacterized protein</fullName>
    </submittedName>
</protein>
<evidence type="ECO:0000313" key="2">
    <source>
        <dbReference type="Proteomes" id="UP001497416"/>
    </source>
</evidence>
<gene>
    <name evidence="1" type="ORF">T190607A01A_20520</name>
</gene>
<sequence>MKKIITLILLFFSFGLIGQNDQLLTRIENKFMALIKNERFRNNEGSFINEARKEFFSHLKIENNFSANLIEIFDPESPSQLYIGVISYNDMILFFEKGIKDGKIELGKIRKIIKKEFWKHYPMISCINCEMDKPEPNRIIGKRREGSYHFRLYLTKIYNPTNIRTYVPDDICIGIE</sequence>
<name>A0ABP1EM36_9FLAO</name>
<accession>A0ABP1EM36</accession>
<evidence type="ECO:0000313" key="1">
    <source>
        <dbReference type="EMBL" id="CAL2085728.1"/>
    </source>
</evidence>
<dbReference type="EMBL" id="CAXIXY010000004">
    <property type="protein sequence ID" value="CAL2085728.1"/>
    <property type="molecule type" value="Genomic_DNA"/>
</dbReference>
<proteinExistence type="predicted"/>